<evidence type="ECO:0000256" key="4">
    <source>
        <dbReference type="ARBA" id="ARBA00022840"/>
    </source>
</evidence>
<dbReference type="GO" id="GO:0016887">
    <property type="term" value="F:ATP hydrolysis activity"/>
    <property type="evidence" value="ECO:0007669"/>
    <property type="project" value="InterPro"/>
</dbReference>
<dbReference type="PANTHER" id="PTHR43776">
    <property type="entry name" value="TRANSPORT ATP-BINDING PROTEIN"/>
    <property type="match status" value="1"/>
</dbReference>
<reference evidence="5 6" key="1">
    <citation type="journal article" date="2016" name="Genome Announc.">
        <title>Whole-Genome Sequence of Rummeliibacillus stabekisii Strain PP9 Isolated from Antarctic Soil.</title>
        <authorList>
            <person name="da Mota F.F."/>
            <person name="Vollu R.E."/>
            <person name="Jurelevicius D."/>
            <person name="Seldin L."/>
        </authorList>
    </citation>
    <scope>NUCLEOTIDE SEQUENCE [LARGE SCALE GENOMIC DNA]</scope>
    <source>
        <strain evidence="5 6">PP9</strain>
    </source>
</reference>
<dbReference type="InterPro" id="IPR017871">
    <property type="entry name" value="ABC_transporter-like_CS"/>
</dbReference>
<dbReference type="Proteomes" id="UP000076021">
    <property type="component" value="Chromosome"/>
</dbReference>
<dbReference type="PANTHER" id="PTHR43776:SF7">
    <property type="entry name" value="D,D-DIPEPTIDE TRANSPORT ATP-BINDING PROTEIN DDPF-RELATED"/>
    <property type="match status" value="1"/>
</dbReference>
<comment type="similarity">
    <text evidence="1">Belongs to the ABC transporter superfamily.</text>
</comment>
<dbReference type="Gene3D" id="3.40.50.300">
    <property type="entry name" value="P-loop containing nucleotide triphosphate hydrolases"/>
    <property type="match status" value="1"/>
</dbReference>
<sequence length="298" mass="33822">MSEKILEVKNLTQQFGSIKAVDGISFDVYKGETLGLVGESGCGKSTTGRSIIRLYDMTDGEIRFKGEDINGKKSKRDLKEFNREMQMIFQDPYASLNPRMTAGEIIEEGFEIHGLYKNRKERKEKIGSLLEVVGLNREHANRYAHEFSGGQRQRIGIARALSLNPSFIIADEPISALDVSIQAQVVNLLKELQRKHGLTYLFIAHDLSMVKYISDRIAVMRRGKILELGTSEEIYQNPIHPYTKSLLSAIPLPDPISESTRVRIPYEHEDTDAEATMHEVFPGHFVYGTDQQIAKWYK</sequence>
<gene>
    <name evidence="5" type="ORF">ATY39_10640</name>
</gene>
<evidence type="ECO:0000256" key="1">
    <source>
        <dbReference type="ARBA" id="ARBA00005417"/>
    </source>
</evidence>
<keyword evidence="4 5" id="KW-0067">ATP-binding</keyword>
<organism evidence="5 6">
    <name type="scientific">Rummeliibacillus stabekisii</name>
    <dbReference type="NCBI Taxonomy" id="241244"/>
    <lineage>
        <taxon>Bacteria</taxon>
        <taxon>Bacillati</taxon>
        <taxon>Bacillota</taxon>
        <taxon>Bacilli</taxon>
        <taxon>Bacillales</taxon>
        <taxon>Caryophanaceae</taxon>
        <taxon>Rummeliibacillus</taxon>
    </lineage>
</organism>
<dbReference type="OrthoDB" id="9802264at2"/>
<name>A0A143HDP5_9BACL</name>
<keyword evidence="2" id="KW-0813">Transport</keyword>
<dbReference type="SMART" id="SM00382">
    <property type="entry name" value="AAA"/>
    <property type="match status" value="1"/>
</dbReference>
<evidence type="ECO:0000313" key="6">
    <source>
        <dbReference type="Proteomes" id="UP000076021"/>
    </source>
</evidence>
<keyword evidence="6" id="KW-1185">Reference proteome</keyword>
<dbReference type="Pfam" id="PF00005">
    <property type="entry name" value="ABC_tran"/>
    <property type="match status" value="1"/>
</dbReference>
<dbReference type="InterPro" id="IPR050319">
    <property type="entry name" value="ABC_transp_ATP-bind"/>
</dbReference>
<accession>A0A143HDP5</accession>
<dbReference type="RefSeq" id="WP_066789605.1">
    <property type="nucleotide sequence ID" value="NZ_BJVD01000004.1"/>
</dbReference>
<evidence type="ECO:0000313" key="5">
    <source>
        <dbReference type="EMBL" id="AMW99858.1"/>
    </source>
</evidence>
<dbReference type="GO" id="GO:0055085">
    <property type="term" value="P:transmembrane transport"/>
    <property type="evidence" value="ECO:0007669"/>
    <property type="project" value="UniProtKB-ARBA"/>
</dbReference>
<proteinExistence type="inferred from homology"/>
<dbReference type="AlphaFoldDB" id="A0A143HDP5"/>
<dbReference type="FunFam" id="3.40.50.300:FF:000016">
    <property type="entry name" value="Oligopeptide ABC transporter ATP-binding component"/>
    <property type="match status" value="1"/>
</dbReference>
<dbReference type="GO" id="GO:0015833">
    <property type="term" value="P:peptide transport"/>
    <property type="evidence" value="ECO:0007669"/>
    <property type="project" value="InterPro"/>
</dbReference>
<dbReference type="STRING" id="241244.ATY39_10640"/>
<dbReference type="GO" id="GO:0005524">
    <property type="term" value="F:ATP binding"/>
    <property type="evidence" value="ECO:0007669"/>
    <property type="project" value="UniProtKB-KW"/>
</dbReference>
<dbReference type="PROSITE" id="PS50893">
    <property type="entry name" value="ABC_TRANSPORTER_2"/>
    <property type="match status" value="1"/>
</dbReference>
<dbReference type="SUPFAM" id="SSF52540">
    <property type="entry name" value="P-loop containing nucleoside triphosphate hydrolases"/>
    <property type="match status" value="1"/>
</dbReference>
<dbReference type="KEGG" id="rst:ATY39_10640"/>
<keyword evidence="3" id="KW-0547">Nucleotide-binding</keyword>
<dbReference type="InterPro" id="IPR013563">
    <property type="entry name" value="Oligopep_ABC_C"/>
</dbReference>
<dbReference type="InterPro" id="IPR003593">
    <property type="entry name" value="AAA+_ATPase"/>
</dbReference>
<evidence type="ECO:0000256" key="2">
    <source>
        <dbReference type="ARBA" id="ARBA00022448"/>
    </source>
</evidence>
<dbReference type="PROSITE" id="PS00211">
    <property type="entry name" value="ABC_TRANSPORTER_1"/>
    <property type="match status" value="1"/>
</dbReference>
<dbReference type="Pfam" id="PF08352">
    <property type="entry name" value="oligo_HPY"/>
    <property type="match status" value="1"/>
</dbReference>
<dbReference type="InterPro" id="IPR027417">
    <property type="entry name" value="P-loop_NTPase"/>
</dbReference>
<dbReference type="CDD" id="cd03257">
    <property type="entry name" value="ABC_NikE_OppD_transporters"/>
    <property type="match status" value="1"/>
</dbReference>
<evidence type="ECO:0000256" key="3">
    <source>
        <dbReference type="ARBA" id="ARBA00022741"/>
    </source>
</evidence>
<protein>
    <submittedName>
        <fullName evidence="5">Peptide ABC transporter ATP-binding protein</fullName>
    </submittedName>
</protein>
<dbReference type="EMBL" id="CP014806">
    <property type="protein sequence ID" value="AMW99858.1"/>
    <property type="molecule type" value="Genomic_DNA"/>
</dbReference>
<dbReference type="InterPro" id="IPR003439">
    <property type="entry name" value="ABC_transporter-like_ATP-bd"/>
</dbReference>
<reference evidence="6" key="2">
    <citation type="submission" date="2016-03" db="EMBL/GenBank/DDBJ databases">
        <authorList>
            <person name="Ploux O."/>
        </authorList>
    </citation>
    <scope>NUCLEOTIDE SEQUENCE [LARGE SCALE GENOMIC DNA]</scope>
    <source>
        <strain evidence="6">PP9</strain>
    </source>
</reference>